<reference evidence="2 3" key="1">
    <citation type="submission" date="2019-07" db="EMBL/GenBank/DDBJ databases">
        <title>Whole genome shotgun sequence of Microvirga aerophila NBRC 106136.</title>
        <authorList>
            <person name="Hosoyama A."/>
            <person name="Uohara A."/>
            <person name="Ohji S."/>
            <person name="Ichikawa N."/>
        </authorList>
    </citation>
    <scope>NUCLEOTIDE SEQUENCE [LARGE SCALE GENOMIC DNA]</scope>
    <source>
        <strain evidence="2 3">NBRC 106136</strain>
    </source>
</reference>
<evidence type="ECO:0000256" key="1">
    <source>
        <dbReference type="SAM" id="MobiDB-lite"/>
    </source>
</evidence>
<dbReference type="AlphaFoldDB" id="A0A512BZJ5"/>
<organism evidence="2 3">
    <name type="scientific">Microvirga aerophila</name>
    <dbReference type="NCBI Taxonomy" id="670291"/>
    <lineage>
        <taxon>Bacteria</taxon>
        <taxon>Pseudomonadati</taxon>
        <taxon>Pseudomonadota</taxon>
        <taxon>Alphaproteobacteria</taxon>
        <taxon>Hyphomicrobiales</taxon>
        <taxon>Methylobacteriaceae</taxon>
        <taxon>Microvirga</taxon>
    </lineage>
</organism>
<dbReference type="Proteomes" id="UP000321085">
    <property type="component" value="Unassembled WGS sequence"/>
</dbReference>
<feature type="region of interest" description="Disordered" evidence="1">
    <location>
        <begin position="71"/>
        <end position="130"/>
    </location>
</feature>
<dbReference type="EMBL" id="BJYU01000102">
    <property type="protein sequence ID" value="GEO17373.1"/>
    <property type="molecule type" value="Genomic_DNA"/>
</dbReference>
<sequence length="168" mass="18476">MAAENRNAPLGQRHDWPRAEVAIAPLGLPGTLVHSAAGQHIVLFAHSSGSSRLVTERLALATEWVRSGELRGRTHRLLRGQHGPRRRSGGGDPDRPPDRCHRVPRRRPGSRRRRAPAGPGGDTPDRRRLAALDVPRLEIAASAKAEDVWTRARPHIIPEAEVVGVYEQ</sequence>
<name>A0A512BZJ5_9HYPH</name>
<accession>A0A512BZJ5</accession>
<dbReference type="RefSeq" id="WP_174799997.1">
    <property type="nucleotide sequence ID" value="NZ_BJYU01000102.1"/>
</dbReference>
<feature type="compositionally biased region" description="Basic and acidic residues" evidence="1">
    <location>
        <begin position="92"/>
        <end position="101"/>
    </location>
</feature>
<evidence type="ECO:0000313" key="2">
    <source>
        <dbReference type="EMBL" id="GEO17373.1"/>
    </source>
</evidence>
<feature type="compositionally biased region" description="Basic residues" evidence="1">
    <location>
        <begin position="102"/>
        <end position="115"/>
    </location>
</feature>
<gene>
    <name evidence="2" type="ORF">MAE02_50690</name>
</gene>
<comment type="caution">
    <text evidence="2">The sequence shown here is derived from an EMBL/GenBank/DDBJ whole genome shotgun (WGS) entry which is preliminary data.</text>
</comment>
<feature type="compositionally biased region" description="Basic residues" evidence="1">
    <location>
        <begin position="73"/>
        <end position="88"/>
    </location>
</feature>
<proteinExistence type="predicted"/>
<keyword evidence="3" id="KW-1185">Reference proteome</keyword>
<evidence type="ECO:0000313" key="3">
    <source>
        <dbReference type="Proteomes" id="UP000321085"/>
    </source>
</evidence>
<protein>
    <submittedName>
        <fullName evidence="2">Uncharacterized protein</fullName>
    </submittedName>
</protein>